<dbReference type="AlphaFoldDB" id="A0AAD5YJY3"/>
<protein>
    <recommendedName>
        <fullName evidence="2">Polysaccharide lyase 14 domain-containing protein</fullName>
    </recommendedName>
</protein>
<evidence type="ECO:0000313" key="3">
    <source>
        <dbReference type="EMBL" id="KAJ3556824.1"/>
    </source>
</evidence>
<feature type="domain" description="Polysaccharide lyase 14" evidence="2">
    <location>
        <begin position="67"/>
        <end position="288"/>
    </location>
</feature>
<dbReference type="PANTHER" id="PTHR40124:SF1">
    <property type="entry name" value="DISAGGREGATASE RELATED REPEAT PROTEIN"/>
    <property type="match status" value="1"/>
</dbReference>
<dbReference type="Pfam" id="PF21294">
    <property type="entry name" value="Polysacc_lyase_14"/>
    <property type="match status" value="1"/>
</dbReference>
<accession>A0AAD5YJY3</accession>
<sequence>MTNGLIPVSKFKNGFTTCGDLDEDDRITVLALNDSTLGVHKINSGTTHKLVNPPKPSKSSPGLPPPKKAWEAIYPKGSINPGGPTPGGFGFYLSGPDAFAKQLQAGAKEIIMSYRMMLEKDWEWVKGGKLPGWFGGEGDLAYRCSGGRQDQRCQCFDMRPMWRTSGLGELYTYLPLTDQNEEVLKKIPPKFVGNPQYGFSVGRGAYKFQNALGNWVSVACRIKLNDVGKTNGEVELWIDGKSVIKGTGLLLRNSKTSIIKGMHFETFFGGNTKDWASPKEQRAWFADVTGVIL</sequence>
<organism evidence="3 4">
    <name type="scientific">Leucocoprinus birnbaumii</name>
    <dbReference type="NCBI Taxonomy" id="56174"/>
    <lineage>
        <taxon>Eukaryota</taxon>
        <taxon>Fungi</taxon>
        <taxon>Dikarya</taxon>
        <taxon>Basidiomycota</taxon>
        <taxon>Agaricomycotina</taxon>
        <taxon>Agaricomycetes</taxon>
        <taxon>Agaricomycetidae</taxon>
        <taxon>Agaricales</taxon>
        <taxon>Agaricineae</taxon>
        <taxon>Agaricaceae</taxon>
        <taxon>Leucocoprinus</taxon>
    </lineage>
</organism>
<dbReference type="Gene3D" id="2.60.120.200">
    <property type="match status" value="1"/>
</dbReference>
<keyword evidence="4" id="KW-1185">Reference proteome</keyword>
<proteinExistence type="predicted"/>
<evidence type="ECO:0000256" key="1">
    <source>
        <dbReference type="SAM" id="MobiDB-lite"/>
    </source>
</evidence>
<reference evidence="3" key="1">
    <citation type="submission" date="2022-07" db="EMBL/GenBank/DDBJ databases">
        <title>Genome Sequence of Leucocoprinus birnbaumii.</title>
        <authorList>
            <person name="Buettner E."/>
        </authorList>
    </citation>
    <scope>NUCLEOTIDE SEQUENCE</scope>
    <source>
        <strain evidence="3">VT141</strain>
    </source>
</reference>
<comment type="caution">
    <text evidence="3">The sequence shown here is derived from an EMBL/GenBank/DDBJ whole genome shotgun (WGS) entry which is preliminary data.</text>
</comment>
<evidence type="ECO:0000313" key="4">
    <source>
        <dbReference type="Proteomes" id="UP001213000"/>
    </source>
</evidence>
<feature type="region of interest" description="Disordered" evidence="1">
    <location>
        <begin position="44"/>
        <end position="67"/>
    </location>
</feature>
<dbReference type="PANTHER" id="PTHR40124">
    <property type="match status" value="1"/>
</dbReference>
<dbReference type="InterPro" id="IPR048958">
    <property type="entry name" value="Polysacc_lyase_14"/>
</dbReference>
<gene>
    <name evidence="3" type="ORF">NP233_g11893</name>
</gene>
<name>A0AAD5YJY3_9AGAR</name>
<evidence type="ECO:0000259" key="2">
    <source>
        <dbReference type="Pfam" id="PF21294"/>
    </source>
</evidence>
<dbReference type="EMBL" id="JANIEX010001541">
    <property type="protein sequence ID" value="KAJ3556824.1"/>
    <property type="molecule type" value="Genomic_DNA"/>
</dbReference>
<dbReference type="Proteomes" id="UP001213000">
    <property type="component" value="Unassembled WGS sequence"/>
</dbReference>